<dbReference type="CDD" id="cd01948">
    <property type="entry name" value="EAL"/>
    <property type="match status" value="1"/>
</dbReference>
<name>A0ABV2BS42_9GAMM</name>
<dbReference type="NCBIfam" id="TIGR00254">
    <property type="entry name" value="GGDEF"/>
    <property type="match status" value="1"/>
</dbReference>
<dbReference type="PANTHER" id="PTHR44757:SF2">
    <property type="entry name" value="BIOFILM ARCHITECTURE MAINTENANCE PROTEIN MBAA"/>
    <property type="match status" value="1"/>
</dbReference>
<evidence type="ECO:0000313" key="2">
    <source>
        <dbReference type="Proteomes" id="UP001548189"/>
    </source>
</evidence>
<dbReference type="SUPFAM" id="SSF52172">
    <property type="entry name" value="CheY-like"/>
    <property type="match status" value="1"/>
</dbReference>
<keyword evidence="2" id="KW-1185">Reference proteome</keyword>
<comment type="caution">
    <text evidence="1">The sequence shown here is derived from an EMBL/GenBank/DDBJ whole genome shotgun (WGS) entry which is preliminary data.</text>
</comment>
<dbReference type="EMBL" id="JBEVCJ010000005">
    <property type="protein sequence ID" value="MET1254757.1"/>
    <property type="molecule type" value="Genomic_DNA"/>
</dbReference>
<accession>A0ABV2BS42</accession>
<dbReference type="Pfam" id="PF00563">
    <property type="entry name" value="EAL"/>
    <property type="match status" value="1"/>
</dbReference>
<proteinExistence type="predicted"/>
<dbReference type="InterPro" id="IPR035919">
    <property type="entry name" value="EAL_sf"/>
</dbReference>
<protein>
    <submittedName>
        <fullName evidence="1">EAL domain-containing protein</fullName>
    </submittedName>
</protein>
<dbReference type="SMART" id="SM00052">
    <property type="entry name" value="EAL"/>
    <property type="match status" value="1"/>
</dbReference>
<dbReference type="SUPFAM" id="SSF55073">
    <property type="entry name" value="Nucleotide cyclase"/>
    <property type="match status" value="1"/>
</dbReference>
<organism evidence="1 2">
    <name type="scientific">Aliikangiella maris</name>
    <dbReference type="NCBI Taxonomy" id="3162458"/>
    <lineage>
        <taxon>Bacteria</taxon>
        <taxon>Pseudomonadati</taxon>
        <taxon>Pseudomonadota</taxon>
        <taxon>Gammaproteobacteria</taxon>
        <taxon>Oceanospirillales</taxon>
        <taxon>Pleioneaceae</taxon>
        <taxon>Aliikangiella</taxon>
    </lineage>
</organism>
<dbReference type="InterPro" id="IPR052155">
    <property type="entry name" value="Biofilm_reg_signaling"/>
</dbReference>
<dbReference type="InterPro" id="IPR000160">
    <property type="entry name" value="GGDEF_dom"/>
</dbReference>
<dbReference type="PANTHER" id="PTHR44757">
    <property type="entry name" value="DIGUANYLATE CYCLASE DGCP"/>
    <property type="match status" value="1"/>
</dbReference>
<dbReference type="CDD" id="cd01949">
    <property type="entry name" value="GGDEF"/>
    <property type="match status" value="1"/>
</dbReference>
<dbReference type="InterPro" id="IPR043128">
    <property type="entry name" value="Rev_trsase/Diguanyl_cyclase"/>
</dbReference>
<gene>
    <name evidence="1" type="ORF">ABVT43_06450</name>
</gene>
<dbReference type="CDD" id="cd00156">
    <property type="entry name" value="REC"/>
    <property type="match status" value="1"/>
</dbReference>
<dbReference type="InterPro" id="IPR001633">
    <property type="entry name" value="EAL_dom"/>
</dbReference>
<dbReference type="PROSITE" id="PS50883">
    <property type="entry name" value="EAL"/>
    <property type="match status" value="1"/>
</dbReference>
<dbReference type="PROSITE" id="PS50887">
    <property type="entry name" value="GGDEF"/>
    <property type="match status" value="1"/>
</dbReference>
<evidence type="ECO:0000313" key="1">
    <source>
        <dbReference type="EMBL" id="MET1254757.1"/>
    </source>
</evidence>
<dbReference type="Pfam" id="PF00990">
    <property type="entry name" value="GGDEF"/>
    <property type="match status" value="1"/>
</dbReference>
<reference evidence="1 2" key="1">
    <citation type="submission" date="2024-06" db="EMBL/GenBank/DDBJ databases">
        <authorList>
            <person name="Li F."/>
        </authorList>
    </citation>
    <scope>NUCLEOTIDE SEQUENCE [LARGE SCALE GENOMIC DNA]</scope>
    <source>
        <strain evidence="1 2">GXAS 311</strain>
    </source>
</reference>
<sequence>MNIVSSNQLLQSHTYLMAEDNPADAELVREMLEQAFDGDCALVCVGRFCDINTALKNHHFEALILDMNLPDRSGIKNVMELGEDYPDLPIIVLTGQDDQALAVESLKRGAQDYLSKNQVTPEILARSLRYAQERKNIELKLRKALDDSADRNQQLEKMARYDFLTSLPNRSYFDSVANRTLRSALRTNKLVALLYFDINNFKKINDSFGHAAGDGLLREVADRLKVTVRESDFVARLGGDEFVLITDLLDEKQEVYRLVNRLLEAFEKPVQIDIHQIQCSISIGVAFYPDAKTLELLMKQADCAMYEAKEKRHVPVCFFTQQMESIYTRNMEIESNIKEGLKLNEFNVYYQQIVSLENPAMFQAEALLRWHSSHLGMVSPAEFIPVVENSPLINQLTTVVLRYTSRLIQSLNDLSINIERIKINVTASQIASLPFCKQFMDWLEKLGIPPDLICLELTEREMVKNASICRSQIDIMRRAGVYFALDDFGTGYSSITHLLEVPIDYLKLDRSLIDRIDLNERNQALVAGIIEMAHRLNLKVIAEGIECEREFEIIKQLGCDQYQGYYFARPMPIDELICQYLRALKEKVG</sequence>
<dbReference type="SMART" id="SM00267">
    <property type="entry name" value="GGDEF"/>
    <property type="match status" value="1"/>
</dbReference>
<dbReference type="Gene3D" id="3.40.50.2300">
    <property type="match status" value="1"/>
</dbReference>
<dbReference type="SMART" id="SM00448">
    <property type="entry name" value="REC"/>
    <property type="match status" value="1"/>
</dbReference>
<dbReference type="SUPFAM" id="SSF141868">
    <property type="entry name" value="EAL domain-like"/>
    <property type="match status" value="1"/>
</dbReference>
<dbReference type="Gene3D" id="3.30.70.270">
    <property type="match status" value="1"/>
</dbReference>
<dbReference type="PROSITE" id="PS50110">
    <property type="entry name" value="RESPONSE_REGULATORY"/>
    <property type="match status" value="1"/>
</dbReference>
<dbReference type="Pfam" id="PF00072">
    <property type="entry name" value="Response_reg"/>
    <property type="match status" value="1"/>
</dbReference>
<dbReference type="Proteomes" id="UP001548189">
    <property type="component" value="Unassembled WGS sequence"/>
</dbReference>
<dbReference type="InterPro" id="IPR011006">
    <property type="entry name" value="CheY-like_superfamily"/>
</dbReference>
<dbReference type="Gene3D" id="3.20.20.450">
    <property type="entry name" value="EAL domain"/>
    <property type="match status" value="1"/>
</dbReference>
<dbReference type="InterPro" id="IPR001789">
    <property type="entry name" value="Sig_transdc_resp-reg_receiver"/>
</dbReference>
<dbReference type="InterPro" id="IPR029787">
    <property type="entry name" value="Nucleotide_cyclase"/>
</dbReference>